<gene>
    <name evidence="2" type="ORF">AFUS01_LOCUS41245</name>
</gene>
<reference evidence="2" key="1">
    <citation type="submission" date="2021-06" db="EMBL/GenBank/DDBJ databases">
        <authorList>
            <person name="Hodson N. C."/>
            <person name="Mongue J. A."/>
            <person name="Jaron S. K."/>
        </authorList>
    </citation>
    <scope>NUCLEOTIDE SEQUENCE</scope>
</reference>
<keyword evidence="1" id="KW-0472">Membrane</keyword>
<comment type="caution">
    <text evidence="2">The sequence shown here is derived from an EMBL/GenBank/DDBJ whole genome shotgun (WGS) entry which is preliminary data.</text>
</comment>
<dbReference type="AlphaFoldDB" id="A0A8J2LGU0"/>
<feature type="transmembrane region" description="Helical" evidence="1">
    <location>
        <begin position="6"/>
        <end position="27"/>
    </location>
</feature>
<proteinExistence type="predicted"/>
<name>A0A8J2LGU0_9HEXA</name>
<evidence type="ECO:0000256" key="1">
    <source>
        <dbReference type="SAM" id="Phobius"/>
    </source>
</evidence>
<evidence type="ECO:0000313" key="3">
    <source>
        <dbReference type="Proteomes" id="UP000708208"/>
    </source>
</evidence>
<accession>A0A8J2LGU0</accession>
<dbReference type="Proteomes" id="UP000708208">
    <property type="component" value="Unassembled WGS sequence"/>
</dbReference>
<keyword evidence="3" id="KW-1185">Reference proteome</keyword>
<keyword evidence="1" id="KW-1133">Transmembrane helix</keyword>
<organism evidence="2 3">
    <name type="scientific">Allacma fusca</name>
    <dbReference type="NCBI Taxonomy" id="39272"/>
    <lineage>
        <taxon>Eukaryota</taxon>
        <taxon>Metazoa</taxon>
        <taxon>Ecdysozoa</taxon>
        <taxon>Arthropoda</taxon>
        <taxon>Hexapoda</taxon>
        <taxon>Collembola</taxon>
        <taxon>Symphypleona</taxon>
        <taxon>Sminthuridae</taxon>
        <taxon>Allacma</taxon>
    </lineage>
</organism>
<protein>
    <submittedName>
        <fullName evidence="2">Uncharacterized protein</fullName>
    </submittedName>
</protein>
<sequence length="142" mass="15981">MRFYSFHPQLALVISSMGGYAMTLYPIMFGRSYLVQETVADAKRLISLAASQIVNSKVRKFLKRKIIAIPSCAIRCGSFYTMERTTTLEFHSFVSTSDELMTGRSTKLSAKLELGFVKKQLFFQTQSLVARADVAISKESPF</sequence>
<evidence type="ECO:0000313" key="2">
    <source>
        <dbReference type="EMBL" id="CAG7831503.1"/>
    </source>
</evidence>
<dbReference type="EMBL" id="CAJVCH010560803">
    <property type="protein sequence ID" value="CAG7831503.1"/>
    <property type="molecule type" value="Genomic_DNA"/>
</dbReference>
<keyword evidence="1" id="KW-0812">Transmembrane</keyword>